<evidence type="ECO:0000313" key="7">
    <source>
        <dbReference type="Proteomes" id="UP001322277"/>
    </source>
</evidence>
<dbReference type="CDD" id="cd00067">
    <property type="entry name" value="GAL4"/>
    <property type="match status" value="1"/>
</dbReference>
<dbReference type="Proteomes" id="UP001322277">
    <property type="component" value="Chromosome 8"/>
</dbReference>
<organism evidence="6 7">
    <name type="scientific">Colletotrichum destructivum</name>
    <dbReference type="NCBI Taxonomy" id="34406"/>
    <lineage>
        <taxon>Eukaryota</taxon>
        <taxon>Fungi</taxon>
        <taxon>Dikarya</taxon>
        <taxon>Ascomycota</taxon>
        <taxon>Pezizomycotina</taxon>
        <taxon>Sordariomycetes</taxon>
        <taxon>Hypocreomycetidae</taxon>
        <taxon>Glomerellales</taxon>
        <taxon>Glomerellaceae</taxon>
        <taxon>Colletotrichum</taxon>
        <taxon>Colletotrichum destructivum species complex</taxon>
    </lineage>
</organism>
<dbReference type="AlphaFoldDB" id="A0AAX4IY80"/>
<dbReference type="GO" id="GO:0003677">
    <property type="term" value="F:DNA binding"/>
    <property type="evidence" value="ECO:0007669"/>
    <property type="project" value="UniProtKB-KW"/>
</dbReference>
<evidence type="ECO:0000256" key="4">
    <source>
        <dbReference type="ARBA" id="ARBA00023242"/>
    </source>
</evidence>
<feature type="domain" description="Zn(2)-C6 fungal-type" evidence="5">
    <location>
        <begin position="20"/>
        <end position="48"/>
    </location>
</feature>
<dbReference type="InterPro" id="IPR021858">
    <property type="entry name" value="Fun_TF"/>
</dbReference>
<dbReference type="GO" id="GO:0008270">
    <property type="term" value="F:zinc ion binding"/>
    <property type="evidence" value="ECO:0007669"/>
    <property type="project" value="InterPro"/>
</dbReference>
<dbReference type="Gene3D" id="4.10.240.10">
    <property type="entry name" value="Zn(2)-C6 fungal-type DNA-binding domain"/>
    <property type="match status" value="1"/>
</dbReference>
<dbReference type="PROSITE" id="PS00463">
    <property type="entry name" value="ZN2_CY6_FUNGAL_1"/>
    <property type="match status" value="1"/>
</dbReference>
<keyword evidence="4" id="KW-0539">Nucleus</keyword>
<dbReference type="GeneID" id="87949581"/>
<dbReference type="InterPro" id="IPR001138">
    <property type="entry name" value="Zn2Cys6_DnaBD"/>
</dbReference>
<sequence length="702" mass="78895">MASPVHAINRRRKRTKTFTGCWTCRSRKVKCDENKPGCRQCNLRGLECGGYGVRLQWLPPETAFTPDSNLSSPELAREVPTTSFSRRQIAFPPFQKILSWGQVDGILRLIDSLKRESASSGCDDVAINIDAFGVFGTAPLHNAFTVTPLPEEGSECLDSETRSLTCLDSPESQSSRVPVIIPSPSQSETAAAWELCNLHENQKSRPFIHEPKRVEIGGSDLTLADPNRSEAEDLLVVATTSPPDEHYIRRRRLPGLSQTPKSLLSEQERFLMHHYMYKVVNIFCVIDNMKSPWKTIHLPRAIQGAGELSIIGTTSRIRSALRNALLSISAYYFSNTQALESQQDEWVEAAARYRYRAIGLLKETVELDLHSPGRPKYKEFLATMLSMITINVMSGDTSTCRLHLDGAHQLIIHMGRGKPKLSAKARALHRIYFYLRVIYESTAASQGSASRFSAPKKEECLAITQPEGVVQSPMRCPDEDSSSASTEPVQAADEMASFECIYGIPQSLLVLLKRAIDLLDQIEGARNKNDSPSVSTELERACDMVERDIFDWPLEEELARYRDANIGVSFGIIYHQTHAFHNALIIYFSQNIRLLSHRYMRQYVQSVLHDIESIEAIKSESGMLAAPLFWPSFMAASEAFDESLQDRFKMWYEKVAIYGIKAVRTGTQVLDEVWKRGPSSESRTTSQWRSIVGQKGTTLMLT</sequence>
<dbReference type="EMBL" id="CP137312">
    <property type="protein sequence ID" value="WQF88067.1"/>
    <property type="molecule type" value="Genomic_DNA"/>
</dbReference>
<dbReference type="PANTHER" id="PTHR31069:SF32">
    <property type="entry name" value="ARGININE METABOLISM REGULATION PROTEIN II"/>
    <property type="match status" value="1"/>
</dbReference>
<dbReference type="Pfam" id="PF11951">
    <property type="entry name" value="Fungal_trans_2"/>
    <property type="match status" value="1"/>
</dbReference>
<evidence type="ECO:0000313" key="6">
    <source>
        <dbReference type="EMBL" id="WQF88067.1"/>
    </source>
</evidence>
<dbReference type="SMART" id="SM00066">
    <property type="entry name" value="GAL4"/>
    <property type="match status" value="1"/>
</dbReference>
<dbReference type="KEGG" id="cdet:87949581"/>
<accession>A0AAX4IY80</accession>
<name>A0AAX4IY80_9PEZI</name>
<dbReference type="GO" id="GO:0000981">
    <property type="term" value="F:DNA-binding transcription factor activity, RNA polymerase II-specific"/>
    <property type="evidence" value="ECO:0007669"/>
    <property type="project" value="InterPro"/>
</dbReference>
<dbReference type="Pfam" id="PF00172">
    <property type="entry name" value="Zn_clus"/>
    <property type="match status" value="1"/>
</dbReference>
<keyword evidence="1" id="KW-0805">Transcription regulation</keyword>
<dbReference type="PANTHER" id="PTHR31069">
    <property type="entry name" value="OLEATE-ACTIVATED TRANSCRIPTION FACTOR 1-RELATED"/>
    <property type="match status" value="1"/>
</dbReference>
<evidence type="ECO:0000256" key="1">
    <source>
        <dbReference type="ARBA" id="ARBA00023015"/>
    </source>
</evidence>
<evidence type="ECO:0000259" key="5">
    <source>
        <dbReference type="PROSITE" id="PS50048"/>
    </source>
</evidence>
<evidence type="ECO:0000256" key="3">
    <source>
        <dbReference type="ARBA" id="ARBA00023163"/>
    </source>
</evidence>
<proteinExistence type="predicted"/>
<keyword evidence="7" id="KW-1185">Reference proteome</keyword>
<evidence type="ECO:0000256" key="2">
    <source>
        <dbReference type="ARBA" id="ARBA00023125"/>
    </source>
</evidence>
<dbReference type="PROSITE" id="PS50048">
    <property type="entry name" value="ZN2_CY6_FUNGAL_2"/>
    <property type="match status" value="1"/>
</dbReference>
<keyword evidence="2 6" id="KW-0238">DNA-binding</keyword>
<keyword evidence="3" id="KW-0804">Transcription</keyword>
<dbReference type="InterPro" id="IPR050675">
    <property type="entry name" value="OAF3"/>
</dbReference>
<dbReference type="SUPFAM" id="SSF57701">
    <property type="entry name" value="Zn2/Cys6 DNA-binding domain"/>
    <property type="match status" value="1"/>
</dbReference>
<protein>
    <submittedName>
        <fullName evidence="6">Zn(2)Cys(6) fungal-type DNA-binding domain, fungal transcription factor</fullName>
    </submittedName>
</protein>
<gene>
    <name evidence="6" type="ORF">CDEST_13081</name>
</gene>
<dbReference type="InterPro" id="IPR036864">
    <property type="entry name" value="Zn2-C6_fun-type_DNA-bd_sf"/>
</dbReference>
<dbReference type="RefSeq" id="XP_062785288.1">
    <property type="nucleotide sequence ID" value="XM_062929237.1"/>
</dbReference>
<reference evidence="7" key="1">
    <citation type="journal article" date="2023" name="bioRxiv">
        <title>Complete genome of the Medicago anthracnose fungus, Colletotrichum destructivum, reveals a mini-chromosome-like region within a core chromosome.</title>
        <authorList>
            <person name="Lapalu N."/>
            <person name="Simon A."/>
            <person name="Lu A."/>
            <person name="Plaumann P.-L."/>
            <person name="Amselem J."/>
            <person name="Pigne S."/>
            <person name="Auger A."/>
            <person name="Koch C."/>
            <person name="Dallery J.-F."/>
            <person name="O'Connell R.J."/>
        </authorList>
    </citation>
    <scope>NUCLEOTIDE SEQUENCE [LARGE SCALE GENOMIC DNA]</scope>
    <source>
        <strain evidence="7">CBS 520.97</strain>
    </source>
</reference>